<comment type="caution">
    <text evidence="1">The sequence shown here is derived from an EMBL/GenBank/DDBJ whole genome shotgun (WGS) entry which is preliminary data.</text>
</comment>
<dbReference type="Proteomes" id="UP000281813">
    <property type="component" value="Unassembled WGS sequence"/>
</dbReference>
<protein>
    <submittedName>
        <fullName evidence="1">Processed acidic surface protein</fullName>
    </submittedName>
</protein>
<keyword evidence="2" id="KW-1185">Reference proteome</keyword>
<gene>
    <name evidence="1" type="ORF">D8M05_09615</name>
</gene>
<dbReference type="EMBL" id="RBZO01000013">
    <property type="protein sequence ID" value="RKQ15518.1"/>
    <property type="molecule type" value="Genomic_DNA"/>
</dbReference>
<dbReference type="InterPro" id="IPR030832">
    <property type="entry name" value="Acidic_LPXTA"/>
</dbReference>
<proteinExistence type="predicted"/>
<name>A0A494YZD0_9BACI</name>
<sequence>MKRIVSLLLALIISIGVLPTIVLAIEENDPAFESYIEEIGWEKQDYIDYLESKEWSLEDHFISVDELGIPLTEESIKPVLEDFDLTREELNALLVEFGDIAEGQDVLDGEYLVFEEDLSYTVDYYVNGLTPVDDNSLQELLDYYEFDSKEALESFLNEYDESIEYYDYIEDLEMTVDMYLYPAGTVIDDDNLQELLENYDFGSKEDLELYLKEYGDSIEYYAFIEDLDYSIDMYQNGYYEEDDLTYLDEELIDMNFVDTSSVYIMFLLQLFYGLISS</sequence>
<dbReference type="OrthoDB" id="2719320at2"/>
<reference evidence="1 2" key="1">
    <citation type="journal article" date="2015" name="Antonie Van Leeuwenhoek">
        <title>Oceanobacillus bengalensis sp. nov., a bacterium isolated from seawater of the Bay of Bengal.</title>
        <authorList>
            <person name="Yongchang O."/>
            <person name="Xiang W."/>
            <person name="Wang G."/>
        </authorList>
    </citation>
    <scope>NUCLEOTIDE SEQUENCE [LARGE SCALE GENOMIC DNA]</scope>
    <source>
        <strain evidence="1 2">MCCC 1K00260</strain>
    </source>
</reference>
<dbReference type="NCBIfam" id="TIGR04383">
    <property type="entry name" value="acidic_w_LPXTA"/>
    <property type="match status" value="1"/>
</dbReference>
<dbReference type="RefSeq" id="WP_121131225.1">
    <property type="nucleotide sequence ID" value="NZ_JBHUFK010000043.1"/>
</dbReference>
<evidence type="ECO:0000313" key="2">
    <source>
        <dbReference type="Proteomes" id="UP000281813"/>
    </source>
</evidence>
<accession>A0A494YZD0</accession>
<evidence type="ECO:0000313" key="1">
    <source>
        <dbReference type="EMBL" id="RKQ15518.1"/>
    </source>
</evidence>
<organism evidence="1 2">
    <name type="scientific">Oceanobacillus bengalensis</name>
    <dbReference type="NCBI Taxonomy" id="1435466"/>
    <lineage>
        <taxon>Bacteria</taxon>
        <taxon>Bacillati</taxon>
        <taxon>Bacillota</taxon>
        <taxon>Bacilli</taxon>
        <taxon>Bacillales</taxon>
        <taxon>Bacillaceae</taxon>
        <taxon>Oceanobacillus</taxon>
    </lineage>
</organism>
<dbReference type="AlphaFoldDB" id="A0A494YZD0"/>